<feature type="coiled-coil region" evidence="1">
    <location>
        <begin position="124"/>
        <end position="197"/>
    </location>
</feature>
<evidence type="ECO:0000313" key="3">
    <source>
        <dbReference type="Proteomes" id="UP000187209"/>
    </source>
</evidence>
<evidence type="ECO:0000313" key="2">
    <source>
        <dbReference type="EMBL" id="OMJ72081.1"/>
    </source>
</evidence>
<dbReference type="AlphaFoldDB" id="A0A1R2B5L7"/>
<keyword evidence="3" id="KW-1185">Reference proteome</keyword>
<keyword evidence="1" id="KW-0175">Coiled coil</keyword>
<comment type="caution">
    <text evidence="2">The sequence shown here is derived from an EMBL/GenBank/DDBJ whole genome shotgun (WGS) entry which is preliminary data.</text>
</comment>
<proteinExistence type="predicted"/>
<dbReference type="Proteomes" id="UP000187209">
    <property type="component" value="Unassembled WGS sequence"/>
</dbReference>
<evidence type="ECO:0000256" key="1">
    <source>
        <dbReference type="SAM" id="Coils"/>
    </source>
</evidence>
<sequence>MRSRAEDPNISLRVIEKIKDKCKDYYRDTAGVDITVLVNNLIYDIMLFKKDCLVAAELAQQYIMKSVDGHSKNVSHEDFKKNFEVDRLNEENTSLKLEICALKSEIYQLQEFKENDTFAPQTHTEASNSEIQINNEELEELRQKVNEYESSMIVQEMKYENTILDLENEKKANQKQITQLKASLSESLSKIDVLEKKLKDSLSNYSRFLVRKPVENRECQTIVRNFSIIHIDDIDLPRTYEFDMGHISKMSINDSEIFDMSLFKNFNIEIQESIWVPPMEKMEEAKSSFGVDKKIEIKMEEIWFSEFCEPVKKVRDLRDYVGETICINSMAKPKLDFFMYPIINSKPKLDFFIYKIINSKPKLDFFMYTNINSKANLSITALGSYDKMPEKKPALKKSLKEFQYTIFPIYTKKTHKLELSQQSLVKISRITINKIAKLSEVYLNHFLIHSQPKTNKLLSQSAEYSYIIIPSYNKALSKYHPILSLTGQGLINIIKPQVKLNELKIFPIFSKKAKLRVKKVTKMLIESTKSYRKLQEASYKIVKNDGILIAPGAAEETKSTGTARRRRTETQRKPAIEEYFSLTYQAIKMKGVKKDKILSSDELYVKASTQGIQFFDWYEWLKVEMNK</sequence>
<name>A0A1R2B5L7_9CILI</name>
<organism evidence="2 3">
    <name type="scientific">Stentor coeruleus</name>
    <dbReference type="NCBI Taxonomy" id="5963"/>
    <lineage>
        <taxon>Eukaryota</taxon>
        <taxon>Sar</taxon>
        <taxon>Alveolata</taxon>
        <taxon>Ciliophora</taxon>
        <taxon>Postciliodesmatophora</taxon>
        <taxon>Heterotrichea</taxon>
        <taxon>Heterotrichida</taxon>
        <taxon>Stentoridae</taxon>
        <taxon>Stentor</taxon>
    </lineage>
</organism>
<protein>
    <submittedName>
        <fullName evidence="2">Uncharacterized protein</fullName>
    </submittedName>
</protein>
<dbReference type="EMBL" id="MPUH01000932">
    <property type="protein sequence ID" value="OMJ72081.1"/>
    <property type="molecule type" value="Genomic_DNA"/>
</dbReference>
<gene>
    <name evidence="2" type="ORF">SteCoe_29562</name>
</gene>
<accession>A0A1R2B5L7</accession>
<reference evidence="2 3" key="1">
    <citation type="submission" date="2016-11" db="EMBL/GenBank/DDBJ databases">
        <title>The macronuclear genome of Stentor coeruleus: a giant cell with tiny introns.</title>
        <authorList>
            <person name="Slabodnick M."/>
            <person name="Ruby J.G."/>
            <person name="Reiff S.B."/>
            <person name="Swart E.C."/>
            <person name="Gosai S."/>
            <person name="Prabakaran S."/>
            <person name="Witkowska E."/>
            <person name="Larue G.E."/>
            <person name="Fisher S."/>
            <person name="Freeman R.M."/>
            <person name="Gunawardena J."/>
            <person name="Chu W."/>
            <person name="Stover N.A."/>
            <person name="Gregory B.D."/>
            <person name="Nowacki M."/>
            <person name="Derisi J."/>
            <person name="Roy S.W."/>
            <person name="Marshall W.F."/>
            <person name="Sood P."/>
        </authorList>
    </citation>
    <scope>NUCLEOTIDE SEQUENCE [LARGE SCALE GENOMIC DNA]</scope>
    <source>
        <strain evidence="2">WM001</strain>
    </source>
</reference>